<dbReference type="RefSeq" id="WP_110500090.1">
    <property type="nucleotide sequence ID" value="NZ_QJVD01000005.1"/>
</dbReference>
<evidence type="ECO:0000256" key="1">
    <source>
        <dbReference type="SAM" id="Phobius"/>
    </source>
</evidence>
<protein>
    <submittedName>
        <fullName evidence="3">VanZ family protein</fullName>
    </submittedName>
</protein>
<name>A0A2V5LX79_9MICC</name>
<keyword evidence="1" id="KW-1133">Transmembrane helix</keyword>
<dbReference type="PANTHER" id="PTHR36834:SF1">
    <property type="entry name" value="INTEGRAL MEMBRANE PROTEIN"/>
    <property type="match status" value="1"/>
</dbReference>
<dbReference type="OrthoDB" id="3787741at2"/>
<proteinExistence type="predicted"/>
<organism evidence="3 4">
    <name type="scientific">Arthrobacter livingstonensis</name>
    <dbReference type="NCBI Taxonomy" id="670078"/>
    <lineage>
        <taxon>Bacteria</taxon>
        <taxon>Bacillati</taxon>
        <taxon>Actinomycetota</taxon>
        <taxon>Actinomycetes</taxon>
        <taxon>Micrococcales</taxon>
        <taxon>Micrococcaceae</taxon>
        <taxon>Arthrobacter</taxon>
    </lineage>
</organism>
<dbReference type="InterPro" id="IPR006976">
    <property type="entry name" value="VanZ-like"/>
</dbReference>
<dbReference type="Pfam" id="PF04892">
    <property type="entry name" value="VanZ"/>
    <property type="match status" value="1"/>
</dbReference>
<feature type="transmembrane region" description="Helical" evidence="1">
    <location>
        <begin position="83"/>
        <end position="105"/>
    </location>
</feature>
<evidence type="ECO:0000259" key="2">
    <source>
        <dbReference type="Pfam" id="PF04892"/>
    </source>
</evidence>
<dbReference type="InterPro" id="IPR053150">
    <property type="entry name" value="Teicoplanin_resist-assoc"/>
</dbReference>
<comment type="caution">
    <text evidence="3">The sequence shown here is derived from an EMBL/GenBank/DDBJ whole genome shotgun (WGS) entry which is preliminary data.</text>
</comment>
<sequence>MKPSRHHVTMVLAVLYFMALAAMVFWPSPVDRPVDGALMQVIAWLHSHGLPQWFIGYRKVEFAANILLFVPFGFIIAVRLHRIYWWVAVAAAAVVSGLIELTQAMLLPERVPAWSDIVANTSGALIGAVLVLTLRAVFTRSNKRADARQ</sequence>
<dbReference type="PANTHER" id="PTHR36834">
    <property type="entry name" value="MEMBRANE PROTEIN-RELATED"/>
    <property type="match status" value="1"/>
</dbReference>
<feature type="transmembrane region" description="Helical" evidence="1">
    <location>
        <begin position="7"/>
        <end position="26"/>
    </location>
</feature>
<keyword evidence="1" id="KW-0472">Membrane</keyword>
<feature type="transmembrane region" description="Helical" evidence="1">
    <location>
        <begin position="62"/>
        <end position="78"/>
    </location>
</feature>
<feature type="domain" description="VanZ-like" evidence="2">
    <location>
        <begin position="14"/>
        <end position="134"/>
    </location>
</feature>
<evidence type="ECO:0000313" key="3">
    <source>
        <dbReference type="EMBL" id="PYI68347.1"/>
    </source>
</evidence>
<dbReference type="EMBL" id="QJVD01000005">
    <property type="protein sequence ID" value="PYI68347.1"/>
    <property type="molecule type" value="Genomic_DNA"/>
</dbReference>
<evidence type="ECO:0000313" key="4">
    <source>
        <dbReference type="Proteomes" id="UP000247832"/>
    </source>
</evidence>
<dbReference type="AlphaFoldDB" id="A0A2V5LX79"/>
<keyword evidence="1" id="KW-0812">Transmembrane</keyword>
<feature type="transmembrane region" description="Helical" evidence="1">
    <location>
        <begin position="117"/>
        <end position="138"/>
    </location>
</feature>
<keyword evidence="4" id="KW-1185">Reference proteome</keyword>
<dbReference type="Proteomes" id="UP000247832">
    <property type="component" value="Unassembled WGS sequence"/>
</dbReference>
<reference evidence="3 4" key="1">
    <citation type="submission" date="2018-05" db="EMBL/GenBank/DDBJ databases">
        <title>Genetic diversity of glacier-inhabiting Cryobacterium bacteria in China and description of Cryobacterium mengkeensis sp. nov. and Arthrobacter glacialis sp. nov.</title>
        <authorList>
            <person name="Liu Q."/>
            <person name="Xin Y.-H."/>
        </authorList>
    </citation>
    <scope>NUCLEOTIDE SEQUENCE [LARGE SCALE GENOMIC DNA]</scope>
    <source>
        <strain evidence="3 4">LI2</strain>
    </source>
</reference>
<accession>A0A2V5LX79</accession>
<gene>
    <name evidence="3" type="ORF">CVV68_05905</name>
</gene>